<accession>A0ABD1JDL6</accession>
<feature type="region of interest" description="Disordered" evidence="1">
    <location>
        <begin position="489"/>
        <end position="683"/>
    </location>
</feature>
<feature type="compositionally biased region" description="Pro residues" evidence="1">
    <location>
        <begin position="550"/>
        <end position="560"/>
    </location>
</feature>
<feature type="compositionally biased region" description="Polar residues" evidence="1">
    <location>
        <begin position="749"/>
        <end position="775"/>
    </location>
</feature>
<evidence type="ECO:0000313" key="3">
    <source>
        <dbReference type="EMBL" id="KAL2085262.1"/>
    </source>
</evidence>
<dbReference type="AlphaFoldDB" id="A0ABD1JDL6"/>
<evidence type="ECO:0000256" key="1">
    <source>
        <dbReference type="SAM" id="MobiDB-lite"/>
    </source>
</evidence>
<feature type="domain" description="DUF6729" evidence="2">
    <location>
        <begin position="179"/>
        <end position="399"/>
    </location>
</feature>
<feature type="compositionally biased region" description="Polar residues" evidence="1">
    <location>
        <begin position="696"/>
        <end position="742"/>
    </location>
</feature>
<organism evidence="3 4">
    <name type="scientific">Coilia grayii</name>
    <name type="common">Gray's grenadier anchovy</name>
    <dbReference type="NCBI Taxonomy" id="363190"/>
    <lineage>
        <taxon>Eukaryota</taxon>
        <taxon>Metazoa</taxon>
        <taxon>Chordata</taxon>
        <taxon>Craniata</taxon>
        <taxon>Vertebrata</taxon>
        <taxon>Euteleostomi</taxon>
        <taxon>Actinopterygii</taxon>
        <taxon>Neopterygii</taxon>
        <taxon>Teleostei</taxon>
        <taxon>Clupei</taxon>
        <taxon>Clupeiformes</taxon>
        <taxon>Clupeoidei</taxon>
        <taxon>Engraulidae</taxon>
        <taxon>Coilinae</taxon>
        <taxon>Coilia</taxon>
    </lineage>
</organism>
<dbReference type="PANTHER" id="PTHR47773:SF1">
    <property type="entry name" value="C2H2-TYPE DOMAIN-CONTAINING PROTEIN"/>
    <property type="match status" value="1"/>
</dbReference>
<feature type="compositionally biased region" description="Basic and acidic residues" evidence="1">
    <location>
        <begin position="17"/>
        <end position="28"/>
    </location>
</feature>
<dbReference type="InterPro" id="IPR046616">
    <property type="entry name" value="DUF6729"/>
</dbReference>
<gene>
    <name evidence="3" type="ORF">ACEWY4_018582</name>
</gene>
<feature type="compositionally biased region" description="Polar residues" evidence="1">
    <location>
        <begin position="572"/>
        <end position="683"/>
    </location>
</feature>
<feature type="compositionally biased region" description="Basic and acidic residues" evidence="1">
    <location>
        <begin position="104"/>
        <end position="114"/>
    </location>
</feature>
<keyword evidence="4" id="KW-1185">Reference proteome</keyword>
<reference evidence="3 4" key="1">
    <citation type="submission" date="2024-09" db="EMBL/GenBank/DDBJ databases">
        <title>A chromosome-level genome assembly of Gray's grenadier anchovy, Coilia grayii.</title>
        <authorList>
            <person name="Fu Z."/>
        </authorList>
    </citation>
    <scope>NUCLEOTIDE SEQUENCE [LARGE SCALE GENOMIC DNA]</scope>
    <source>
        <strain evidence="3">G4</strain>
        <tissue evidence="3">Muscle</tissue>
    </source>
</reference>
<name>A0ABD1JDL6_9TELE</name>
<feature type="compositionally biased region" description="Low complexity" evidence="1">
    <location>
        <begin position="68"/>
        <end position="95"/>
    </location>
</feature>
<evidence type="ECO:0000313" key="4">
    <source>
        <dbReference type="Proteomes" id="UP001591681"/>
    </source>
</evidence>
<evidence type="ECO:0000259" key="2">
    <source>
        <dbReference type="Pfam" id="PF20499"/>
    </source>
</evidence>
<proteinExistence type="predicted"/>
<dbReference type="EMBL" id="JBHFQA010000016">
    <property type="protein sequence ID" value="KAL2085262.1"/>
    <property type="molecule type" value="Genomic_DNA"/>
</dbReference>
<comment type="caution">
    <text evidence="3">The sequence shown here is derived from an EMBL/GenBank/DDBJ whole genome shotgun (WGS) entry which is preliminary data.</text>
</comment>
<feature type="compositionally biased region" description="Low complexity" evidence="1">
    <location>
        <begin position="34"/>
        <end position="58"/>
    </location>
</feature>
<feature type="region of interest" description="Disordered" evidence="1">
    <location>
        <begin position="1"/>
        <end position="124"/>
    </location>
</feature>
<protein>
    <recommendedName>
        <fullName evidence="2">DUF6729 domain-containing protein</fullName>
    </recommendedName>
</protein>
<feature type="region of interest" description="Disordered" evidence="1">
    <location>
        <begin position="696"/>
        <end position="775"/>
    </location>
</feature>
<dbReference type="Pfam" id="PF20499">
    <property type="entry name" value="DUF6729"/>
    <property type="match status" value="1"/>
</dbReference>
<dbReference type="Proteomes" id="UP001591681">
    <property type="component" value="Unassembled WGS sequence"/>
</dbReference>
<feature type="compositionally biased region" description="Basic residues" evidence="1">
    <location>
        <begin position="532"/>
        <end position="542"/>
    </location>
</feature>
<sequence length="813" mass="88141">MKEGDISAKYPKRFRHYILDKQKPRQDIASRTVAASTSKAPPTAAAASTPTKARPTAPGSTSKASQRTATASTPTNACPTAAATSTSSEPSWEEALSTYEGQAEEARGRDRGMETESQSVTPHADILSPLPVAFEGWHKGWESGPNALPKEDIKWLKEDEDMGLFQKPVSYQDKYGQTRWRRVLKDDRMWFRPPECPGVVGESVPSADAFFRHRLFFWRPVDVWRYRVRCPRPDCPAKGNNKAFLYRCGYSETVRHICDINGWYSMLTEVLACSACSKAARESEEHAIGRYLSWEASILNQLSPAHKAVFPAVLTLRCGVDKAVIRLVRGCTEGNAGAKVWRQVQKSHCEEYLQRKDLYTTLLSQYNETGKVTRILSGQFQRPPPIRKLPTPQLLRKAFLISEANNIEDYRTQVTSSQILEFDSTKKICKTLSGEDVDDDSDSEVDHLTPLRKSPCLTDRVNTKSVSEFIRRQEALSATKVTDQGLGALRRHQSIPDTSQAPAPELPEERPHTSRPQMQYAITPSLAGTGARKTRASQHSMKRPILSKLTPPPQPLPVPPTQLHAIKPRTNAPESAASSIQPSDGSALISTTCSVQPSAPDSTTCSTQPSNASAPGSTTCSVQPSDANSPDSTTCSIQPSDANAPKSTTCSVQPSDANAPKSTTCSVQPSDANAPKSTTCSVQPSDASVLKSTTCSVQPSDASVPKSTTCSVQPSDASVPKSTTCSVQPSDANAPKSTTCSIQPRDANTPKSTTCSIQRSDANAPSSATCSIQPSDANAPDSTTCSAHASVSIQVNLLQEKKSRAFWHCTSTL</sequence>
<dbReference type="PANTHER" id="PTHR47773">
    <property type="entry name" value="SI:DKEY-9I5.2-RELATED"/>
    <property type="match status" value="1"/>
</dbReference>